<evidence type="ECO:0008006" key="22">
    <source>
        <dbReference type="Google" id="ProtNLM"/>
    </source>
</evidence>
<dbReference type="FunFam" id="1.20.1070.10:FF:000352">
    <property type="entry name" value="Latrophilin-like protein 1"/>
    <property type="match status" value="1"/>
</dbReference>
<feature type="chain" id="PRO_5035931727" description="Latrophilin Cirl" evidence="15">
    <location>
        <begin position="23"/>
        <end position="1009"/>
    </location>
</feature>
<evidence type="ECO:0000256" key="7">
    <source>
        <dbReference type="ARBA" id="ARBA00022989"/>
    </source>
</evidence>
<dbReference type="PANTHER" id="PTHR12011:SF467">
    <property type="entry name" value="LATROPHILIN-LIKE PROTEIN 1"/>
    <property type="match status" value="1"/>
</dbReference>
<feature type="signal peptide" evidence="15">
    <location>
        <begin position="1"/>
        <end position="22"/>
    </location>
</feature>
<feature type="compositionally biased region" description="Low complexity" evidence="13">
    <location>
        <begin position="944"/>
        <end position="981"/>
    </location>
</feature>
<proteinExistence type="inferred from homology"/>
<dbReference type="Gene3D" id="2.60.120.740">
    <property type="match status" value="1"/>
</dbReference>
<keyword evidence="21" id="KW-1185">Reference proteome</keyword>
<keyword evidence="8" id="KW-0297">G-protein coupled receptor</keyword>
<dbReference type="InterPro" id="IPR036445">
    <property type="entry name" value="GPCR_2_extracell_dom_sf"/>
</dbReference>
<evidence type="ECO:0000256" key="15">
    <source>
        <dbReference type="SAM" id="SignalP"/>
    </source>
</evidence>
<feature type="compositionally biased region" description="Pro residues" evidence="13">
    <location>
        <begin position="934"/>
        <end position="943"/>
    </location>
</feature>
<keyword evidence="11" id="KW-0675">Receptor</keyword>
<dbReference type="PROSITE" id="PS50261">
    <property type="entry name" value="G_PROTEIN_RECEP_F2_4"/>
    <property type="match status" value="1"/>
</dbReference>
<dbReference type="InterPro" id="IPR032471">
    <property type="entry name" value="AGRL2-4_GAIN_subdom_A"/>
</dbReference>
<keyword evidence="10" id="KW-1015">Disulfide bond</keyword>
<feature type="transmembrane region" description="Helical" evidence="14">
    <location>
        <begin position="738"/>
        <end position="761"/>
    </location>
</feature>
<gene>
    <name evidence="20" type="ORF">CBOVIS_LOCUS6665</name>
</gene>
<dbReference type="InterPro" id="IPR043159">
    <property type="entry name" value="Lectin_gal-bd_sf"/>
</dbReference>
<dbReference type="Gene3D" id="2.60.220.50">
    <property type="match status" value="1"/>
</dbReference>
<evidence type="ECO:0000256" key="12">
    <source>
        <dbReference type="ARBA" id="ARBA00023224"/>
    </source>
</evidence>
<feature type="domain" description="SUEL-type lectin" evidence="18">
    <location>
        <begin position="40"/>
        <end position="132"/>
    </location>
</feature>
<evidence type="ECO:0000256" key="3">
    <source>
        <dbReference type="ARBA" id="ARBA00022475"/>
    </source>
</evidence>
<dbReference type="FunFam" id="2.60.220.50:FF:000050">
    <property type="entry name" value="Latrophilin-like protein 1"/>
    <property type="match status" value="1"/>
</dbReference>
<evidence type="ECO:0000256" key="5">
    <source>
        <dbReference type="ARBA" id="ARBA00022729"/>
    </source>
</evidence>
<protein>
    <recommendedName>
        <fullName evidence="22">Latrophilin Cirl</fullName>
    </recommendedName>
</protein>
<evidence type="ECO:0000259" key="19">
    <source>
        <dbReference type="PROSITE" id="PS50261"/>
    </source>
</evidence>
<feature type="transmembrane region" description="Helical" evidence="14">
    <location>
        <begin position="584"/>
        <end position="601"/>
    </location>
</feature>
<dbReference type="GO" id="GO:0004930">
    <property type="term" value="F:G protein-coupled receptor activity"/>
    <property type="evidence" value="ECO:0007669"/>
    <property type="project" value="UniProtKB-KW"/>
</dbReference>
<evidence type="ECO:0000256" key="4">
    <source>
        <dbReference type="ARBA" id="ARBA00022692"/>
    </source>
</evidence>
<dbReference type="InterPro" id="IPR048072">
    <property type="entry name" value="7tmB2_latrophilin-like"/>
</dbReference>
<keyword evidence="4 14" id="KW-0812">Transmembrane</keyword>
<dbReference type="Pfam" id="PF02793">
    <property type="entry name" value="HRM"/>
    <property type="match status" value="1"/>
</dbReference>
<feature type="region of interest" description="Disordered" evidence="13">
    <location>
        <begin position="927"/>
        <end position="990"/>
    </location>
</feature>
<evidence type="ECO:0000256" key="6">
    <source>
        <dbReference type="ARBA" id="ARBA00022734"/>
    </source>
</evidence>
<dbReference type="CDD" id="cd15440">
    <property type="entry name" value="7tmB2_latrophilin-like_invertebrate"/>
    <property type="match status" value="1"/>
</dbReference>
<dbReference type="GO" id="GO:0004175">
    <property type="term" value="F:endopeptidase activity"/>
    <property type="evidence" value="ECO:0007669"/>
    <property type="project" value="UniProtKB-ARBA"/>
</dbReference>
<dbReference type="SMART" id="SM00303">
    <property type="entry name" value="GPS"/>
    <property type="match status" value="1"/>
</dbReference>
<evidence type="ECO:0000256" key="1">
    <source>
        <dbReference type="ARBA" id="ARBA00004651"/>
    </source>
</evidence>
<sequence>MREKSSILFITVFSQLLIICGASQPMKPTVDEFGIISHTICDGQLAELSCDPGTVISVVLGNYGRFSNQVCIVDADNFVPSNNNCQNHKTKEILEKKCNGRSSCDLTVSKETFIEDPCPSTSKYLEFKYKCVIGETTTSSSTSSSTTTTENSVVIEDRASTDEIGREIDSNKLIKNPGYCPEVERRGVKWPATRSGHTAIADCPEGSSGKQIWHCQAIGEWFTEYANSSGCESAWVAVRSGQLNEVIGSVDPTGIPEVLRNLASDTRRPMVGGDLPKVLHLLERIVEVNVEEPWTRSIQASANKMIVEVLNTVLKTNNVWASFDSKKRREYATRILFLSEKAMIATSLYMSTADSNVLVQPLVTSEVSPVTRISSQLSDYILFPSSALWGNQMVDNVNIPQEALAKITNDEARVYFASFANIGTQMTPRDLIIPSMNPNEEAIVRKRRVVSRIVSVTLIHNGKARQVEKLKQPVRISFYHRESSIRHMDAPTCVWWNYHQLDWSPLGCRLASHNNTMTVCECDHLTHFAVLMDIRGIELDDTNESILTMLTFVGCSVSIICLFVTLFCYLIFSKGGGDRVFIHENLCLCLAIAEITFLAGISRTDNSMQCSLIAAALLYLFLAALTWMLLEGYHIYRMFTEVFPSDPRKLMYFVIGYGCPAVITCVAYFYDPSGFGTPQHCWLRTDNHFIIFFVGPASFMIFINTCILIKTLCIVYQHSRGGYVPCRHDVDSGRPIRSWVKGSMALVCLLGVTWSIGLLWIDDGKSMVMAYLFTICNSLQGLFIFLFHVVFSDKMKKDVFLWIRRRGCGSESTPTPQKRIIIPRDAMSPGMNSSTGTEFLYPSSEKYLVSLDTTSRLPYSQRMPHPSHIPHMYEPQQGTYDYATISYGEMLPGHRIAAPPAYQRLAFASPSDAARYDAQLYYAHNNGGWHRPPPEFSPPPPPSQQHQQQRGIPYPSGSTGRRPPSSKMSDDSAYSDGGSSSMLTTEVTPQGQTVLRIDLNKPNMYCQEL</sequence>
<name>A0A8S1F1I1_9PELO</name>
<feature type="domain" description="G-protein coupled receptors family 2 profile 1" evidence="17">
    <location>
        <begin position="179"/>
        <end position="235"/>
    </location>
</feature>
<dbReference type="SMART" id="SM00008">
    <property type="entry name" value="HormR"/>
    <property type="match status" value="1"/>
</dbReference>
<dbReference type="PANTHER" id="PTHR12011">
    <property type="entry name" value="ADHESION G-PROTEIN COUPLED RECEPTOR"/>
    <property type="match status" value="1"/>
</dbReference>
<dbReference type="Gene3D" id="4.10.1240.10">
    <property type="entry name" value="GPCR, family 2, extracellular hormone receptor domain"/>
    <property type="match status" value="1"/>
</dbReference>
<feature type="transmembrane region" description="Helical" evidence="14">
    <location>
        <begin position="613"/>
        <end position="630"/>
    </location>
</feature>
<evidence type="ECO:0000256" key="8">
    <source>
        <dbReference type="ARBA" id="ARBA00023040"/>
    </source>
</evidence>
<feature type="domain" description="GAIN-B" evidence="16">
    <location>
        <begin position="369"/>
        <end position="538"/>
    </location>
</feature>
<dbReference type="AlphaFoldDB" id="A0A8S1F1I1"/>
<keyword evidence="6" id="KW-0430">Lectin</keyword>
<dbReference type="EMBL" id="CADEPM010000004">
    <property type="protein sequence ID" value="CAB3404307.1"/>
    <property type="molecule type" value="Genomic_DNA"/>
</dbReference>
<dbReference type="PRINTS" id="PR00249">
    <property type="entry name" value="GPCRSECRETIN"/>
</dbReference>
<dbReference type="Gene3D" id="1.20.1070.10">
    <property type="entry name" value="Rhodopsin 7-helix transmembrane proteins"/>
    <property type="match status" value="1"/>
</dbReference>
<feature type="transmembrane region" description="Helical" evidence="14">
    <location>
        <begin position="650"/>
        <end position="670"/>
    </location>
</feature>
<evidence type="ECO:0000259" key="16">
    <source>
        <dbReference type="PROSITE" id="PS50221"/>
    </source>
</evidence>
<organism evidence="20 21">
    <name type="scientific">Caenorhabditis bovis</name>
    <dbReference type="NCBI Taxonomy" id="2654633"/>
    <lineage>
        <taxon>Eukaryota</taxon>
        <taxon>Metazoa</taxon>
        <taxon>Ecdysozoa</taxon>
        <taxon>Nematoda</taxon>
        <taxon>Chromadorea</taxon>
        <taxon>Rhabditida</taxon>
        <taxon>Rhabditina</taxon>
        <taxon>Rhabditomorpha</taxon>
        <taxon>Rhabditoidea</taxon>
        <taxon>Rhabditidae</taxon>
        <taxon>Peloderinae</taxon>
        <taxon>Caenorhabditis</taxon>
    </lineage>
</organism>
<dbReference type="InterPro" id="IPR017981">
    <property type="entry name" value="GPCR_2-like_7TM"/>
</dbReference>
<dbReference type="InterPro" id="IPR000832">
    <property type="entry name" value="GPCR_2_secretin-like"/>
</dbReference>
<keyword evidence="12" id="KW-0807">Transducer</keyword>
<dbReference type="InterPro" id="IPR046338">
    <property type="entry name" value="GAIN_dom_sf"/>
</dbReference>
<dbReference type="GO" id="GO:0007166">
    <property type="term" value="P:cell surface receptor signaling pathway"/>
    <property type="evidence" value="ECO:0007669"/>
    <property type="project" value="InterPro"/>
</dbReference>
<feature type="transmembrane region" description="Helical" evidence="14">
    <location>
        <begin position="546"/>
        <end position="572"/>
    </location>
</feature>
<evidence type="ECO:0000259" key="17">
    <source>
        <dbReference type="PROSITE" id="PS50227"/>
    </source>
</evidence>
<dbReference type="Pfam" id="PF00002">
    <property type="entry name" value="7tm_2"/>
    <property type="match status" value="1"/>
</dbReference>
<evidence type="ECO:0000256" key="13">
    <source>
        <dbReference type="SAM" id="MobiDB-lite"/>
    </source>
</evidence>
<evidence type="ECO:0000256" key="14">
    <source>
        <dbReference type="SAM" id="Phobius"/>
    </source>
</evidence>
<keyword evidence="7 14" id="KW-1133">Transmembrane helix</keyword>
<evidence type="ECO:0000256" key="9">
    <source>
        <dbReference type="ARBA" id="ARBA00023136"/>
    </source>
</evidence>
<evidence type="ECO:0000313" key="21">
    <source>
        <dbReference type="Proteomes" id="UP000494206"/>
    </source>
</evidence>
<keyword evidence="9 14" id="KW-0472">Membrane</keyword>
<evidence type="ECO:0000313" key="20">
    <source>
        <dbReference type="EMBL" id="CAB3404307.1"/>
    </source>
</evidence>
<dbReference type="Pfam" id="PF01825">
    <property type="entry name" value="GPS"/>
    <property type="match status" value="1"/>
</dbReference>
<evidence type="ECO:0000256" key="2">
    <source>
        <dbReference type="ARBA" id="ARBA00010933"/>
    </source>
</evidence>
<dbReference type="InterPro" id="IPR000203">
    <property type="entry name" value="GPS"/>
</dbReference>
<dbReference type="FunFam" id="2.60.120.740:FF:000001">
    <property type="entry name" value="Adhesion G protein-coupled receptor L2"/>
    <property type="match status" value="1"/>
</dbReference>
<dbReference type="InterPro" id="IPR000922">
    <property type="entry name" value="Lectin_gal-bd_dom"/>
</dbReference>
<dbReference type="InterPro" id="IPR001879">
    <property type="entry name" value="GPCR_2_extracellular_dom"/>
</dbReference>
<keyword evidence="3" id="KW-1003">Cell membrane</keyword>
<comment type="similarity">
    <text evidence="2">Belongs to the G-protein coupled receptor 2 family. LN-TM7 subfamily.</text>
</comment>
<comment type="caution">
    <text evidence="20">The sequence shown here is derived from an EMBL/GenBank/DDBJ whole genome shotgun (WGS) entry which is preliminary data.</text>
</comment>
<dbReference type="GO" id="GO:0005886">
    <property type="term" value="C:plasma membrane"/>
    <property type="evidence" value="ECO:0007669"/>
    <property type="project" value="UniProtKB-SubCell"/>
</dbReference>
<dbReference type="PROSITE" id="PS50228">
    <property type="entry name" value="SUEL_LECTIN"/>
    <property type="match status" value="1"/>
</dbReference>
<dbReference type="OrthoDB" id="1100386at2759"/>
<reference evidence="20 21" key="1">
    <citation type="submission" date="2020-04" db="EMBL/GenBank/DDBJ databases">
        <authorList>
            <person name="Laetsch R D."/>
            <person name="Stevens L."/>
            <person name="Kumar S."/>
            <person name="Blaxter L. M."/>
        </authorList>
    </citation>
    <scope>NUCLEOTIDE SEQUENCE [LARGE SCALE GENOMIC DNA]</scope>
</reference>
<dbReference type="GO" id="GO:0097264">
    <property type="term" value="P:self proteolysis"/>
    <property type="evidence" value="ECO:0007669"/>
    <property type="project" value="UniProtKB-ARBA"/>
</dbReference>
<evidence type="ECO:0000259" key="18">
    <source>
        <dbReference type="PROSITE" id="PS50228"/>
    </source>
</evidence>
<dbReference type="PROSITE" id="PS50227">
    <property type="entry name" value="G_PROTEIN_RECEP_F2_3"/>
    <property type="match status" value="1"/>
</dbReference>
<dbReference type="Pfam" id="PF02140">
    <property type="entry name" value="SUEL_Lectin"/>
    <property type="match status" value="1"/>
</dbReference>
<feature type="domain" description="G-protein coupled receptors family 2 profile 2" evidence="19">
    <location>
        <begin position="547"/>
        <end position="792"/>
    </location>
</feature>
<dbReference type="Proteomes" id="UP000494206">
    <property type="component" value="Unassembled WGS sequence"/>
</dbReference>
<dbReference type="Pfam" id="PF16489">
    <property type="entry name" value="GAIN"/>
    <property type="match status" value="1"/>
</dbReference>
<dbReference type="InterPro" id="IPR057244">
    <property type="entry name" value="GAIN_B"/>
</dbReference>
<evidence type="ECO:0000256" key="10">
    <source>
        <dbReference type="ARBA" id="ARBA00023157"/>
    </source>
</evidence>
<evidence type="ECO:0000256" key="11">
    <source>
        <dbReference type="ARBA" id="ARBA00023170"/>
    </source>
</evidence>
<feature type="transmembrane region" description="Helical" evidence="14">
    <location>
        <begin position="767"/>
        <end position="791"/>
    </location>
</feature>
<keyword evidence="5 15" id="KW-0732">Signal</keyword>
<accession>A0A8S1F1I1</accession>
<dbReference type="PROSITE" id="PS50221">
    <property type="entry name" value="GAIN_B"/>
    <property type="match status" value="1"/>
</dbReference>
<comment type="subcellular location">
    <subcellularLocation>
        <location evidence="1">Cell membrane</location>
        <topology evidence="1">Multi-pass membrane protein</topology>
    </subcellularLocation>
</comment>
<feature type="transmembrane region" description="Helical" evidence="14">
    <location>
        <begin position="690"/>
        <end position="717"/>
    </location>
</feature>
<dbReference type="GO" id="GO:0030246">
    <property type="term" value="F:carbohydrate binding"/>
    <property type="evidence" value="ECO:0007669"/>
    <property type="project" value="UniProtKB-KW"/>
</dbReference>